<organism evidence="1 2">
    <name type="scientific">Caenorhabditis auriculariae</name>
    <dbReference type="NCBI Taxonomy" id="2777116"/>
    <lineage>
        <taxon>Eukaryota</taxon>
        <taxon>Metazoa</taxon>
        <taxon>Ecdysozoa</taxon>
        <taxon>Nematoda</taxon>
        <taxon>Chromadorea</taxon>
        <taxon>Rhabditida</taxon>
        <taxon>Rhabditina</taxon>
        <taxon>Rhabditomorpha</taxon>
        <taxon>Rhabditoidea</taxon>
        <taxon>Rhabditidae</taxon>
        <taxon>Peloderinae</taxon>
        <taxon>Caenorhabditis</taxon>
    </lineage>
</organism>
<proteinExistence type="predicted"/>
<comment type="caution">
    <text evidence="1">The sequence shown here is derived from an EMBL/GenBank/DDBJ whole genome shotgun (WGS) entry which is preliminary data.</text>
</comment>
<dbReference type="Proteomes" id="UP000835052">
    <property type="component" value="Unassembled WGS sequence"/>
</dbReference>
<sequence>MWVLSRAVAIRLNTPESSTTAIHQVLPTASRLQKRSLTVRFPFTKLVIICIEILERRQPTTLQGEEMMSLFSEP</sequence>
<dbReference type="AlphaFoldDB" id="A0A8S1HJJ5"/>
<reference evidence="1" key="1">
    <citation type="submission" date="2020-10" db="EMBL/GenBank/DDBJ databases">
        <authorList>
            <person name="Kikuchi T."/>
        </authorList>
    </citation>
    <scope>NUCLEOTIDE SEQUENCE</scope>
    <source>
        <strain evidence="1">NKZ352</strain>
    </source>
</reference>
<evidence type="ECO:0000313" key="2">
    <source>
        <dbReference type="Proteomes" id="UP000835052"/>
    </source>
</evidence>
<evidence type="ECO:0000313" key="1">
    <source>
        <dbReference type="EMBL" id="CAD6194551.1"/>
    </source>
</evidence>
<keyword evidence="2" id="KW-1185">Reference proteome</keyword>
<dbReference type="EMBL" id="CAJGYM010000045">
    <property type="protein sequence ID" value="CAD6194551.1"/>
    <property type="molecule type" value="Genomic_DNA"/>
</dbReference>
<name>A0A8S1HJJ5_9PELO</name>
<gene>
    <name evidence="1" type="ORF">CAUJ_LOCUS10470</name>
</gene>
<protein>
    <submittedName>
        <fullName evidence="1">Uncharacterized protein</fullName>
    </submittedName>
</protein>
<accession>A0A8S1HJJ5</accession>